<keyword evidence="3" id="KW-0862">Zinc</keyword>
<dbReference type="PANTHER" id="PTHR28088">
    <property type="entry name" value="TRANSCRIPTIONAL ACTIVATOR HAA1-RELATED"/>
    <property type="match status" value="1"/>
</dbReference>
<dbReference type="GO" id="GO:0000978">
    <property type="term" value="F:RNA polymerase II cis-regulatory region sequence-specific DNA binding"/>
    <property type="evidence" value="ECO:0007669"/>
    <property type="project" value="TreeGrafter"/>
</dbReference>
<dbReference type="InterPro" id="IPR051763">
    <property type="entry name" value="Copper_Homeo_Regul"/>
</dbReference>
<evidence type="ECO:0000256" key="4">
    <source>
        <dbReference type="ARBA" id="ARBA00023008"/>
    </source>
</evidence>
<feature type="compositionally biased region" description="Polar residues" evidence="8">
    <location>
        <begin position="164"/>
        <end position="174"/>
    </location>
</feature>
<evidence type="ECO:0000256" key="2">
    <source>
        <dbReference type="ARBA" id="ARBA00022723"/>
    </source>
</evidence>
<feature type="compositionally biased region" description="Polar residues" evidence="8">
    <location>
        <begin position="517"/>
        <end position="549"/>
    </location>
</feature>
<feature type="compositionally biased region" description="Low complexity" evidence="8">
    <location>
        <begin position="118"/>
        <end position="132"/>
    </location>
</feature>
<proteinExistence type="predicted"/>
<dbReference type="InterPro" id="IPR036395">
    <property type="entry name" value="Cu_fist_DNA-bd_dom_sf"/>
</dbReference>
<evidence type="ECO:0000313" key="11">
    <source>
        <dbReference type="Proteomes" id="UP000009169"/>
    </source>
</evidence>
<feature type="region of interest" description="Disordered" evidence="8">
    <location>
        <begin position="504"/>
        <end position="578"/>
    </location>
</feature>
<dbReference type="OrthoDB" id="5600085at2759"/>
<sequence length="578" mass="61615">MPLDEEGAKWSCEPCIRGHRSSKCQHFDRLMMKVPKAGRPLQKCPHPKGTCSCQKLYAFMVRIPKGSTCLCRPLYKVPMAPGEAGQQQQQQQQQQQKPQQQSNFPSSPTLAGASTTGVTSAPVTPASSSASANRIQKRSRRQNSIQASADSVSRGLGMLTSPVQVKNETSTPGNPSADDSIVVANEKPGSGLYQKTESPDTSTTVTHTPQNGGCCGSKRSSNASFSVNVMDNIQKAPGYQLASSSIDTPLQSHPIQHNLFHKSVSTPTISEPNHSPAPFLLNSLESEYPHYPPTAHSVPPSSFNPQPAKNHHFNVFDQFGPPDNLPPGLHTSFGPASSQVGCKGHNCGCGDGCQCLGCASHPYNDTTRHYIQEMGYMMASGYSDKGPEGNDDVHSPPYSACLPPEPHPLAAVGQNHFSQGYVHSAQFQPQLLGYGDNSNNNPSIPATMPQHASDGELMMSPTAYYTVEYPISMLDPCTNLTGTCHCGINCACVGCLTHHGHNGISAESSPPPDIPQVSDSGGSTQQAASFFSMQTQTPPLSQIQMQTDAQAHPPPQVSASSGYNPHYPGHAPLESPPA</sequence>
<dbReference type="GO" id="GO:0006878">
    <property type="term" value="P:intracellular copper ion homeostasis"/>
    <property type="evidence" value="ECO:0007669"/>
    <property type="project" value="TreeGrafter"/>
</dbReference>
<feature type="region of interest" description="Disordered" evidence="8">
    <location>
        <begin position="189"/>
        <end position="217"/>
    </location>
</feature>
<organism evidence="10 11">
    <name type="scientific">Trichophyton equinum (strain ATCC MYA-4606 / CBS 127.97)</name>
    <name type="common">Horse ringworm fungus</name>
    <dbReference type="NCBI Taxonomy" id="559882"/>
    <lineage>
        <taxon>Eukaryota</taxon>
        <taxon>Fungi</taxon>
        <taxon>Dikarya</taxon>
        <taxon>Ascomycota</taxon>
        <taxon>Pezizomycotina</taxon>
        <taxon>Eurotiomycetes</taxon>
        <taxon>Eurotiomycetidae</taxon>
        <taxon>Onygenales</taxon>
        <taxon>Arthrodermataceae</taxon>
        <taxon>Trichophyton</taxon>
    </lineage>
</organism>
<comment type="subcellular location">
    <subcellularLocation>
        <location evidence="1">Nucleus</location>
    </subcellularLocation>
</comment>
<evidence type="ECO:0000256" key="1">
    <source>
        <dbReference type="ARBA" id="ARBA00004123"/>
    </source>
</evidence>
<dbReference type="GO" id="GO:0000981">
    <property type="term" value="F:DNA-binding transcription factor activity, RNA polymerase II-specific"/>
    <property type="evidence" value="ECO:0007669"/>
    <property type="project" value="TreeGrafter"/>
</dbReference>
<feature type="domain" description="Copper-fist" evidence="9">
    <location>
        <begin position="6"/>
        <end position="41"/>
    </location>
</feature>
<dbReference type="Pfam" id="PF00649">
    <property type="entry name" value="Copper-fist"/>
    <property type="match status" value="1"/>
</dbReference>
<feature type="compositionally biased region" description="Polar residues" evidence="8">
    <location>
        <begin position="102"/>
        <end position="117"/>
    </location>
</feature>
<feature type="region of interest" description="Disordered" evidence="8">
    <location>
        <begin position="164"/>
        <end position="183"/>
    </location>
</feature>
<evidence type="ECO:0000256" key="6">
    <source>
        <dbReference type="ARBA" id="ARBA00023163"/>
    </source>
</evidence>
<keyword evidence="11" id="KW-1185">Reference proteome</keyword>
<reference evidence="11" key="1">
    <citation type="journal article" date="2012" name="MBio">
        <title>Comparative genome analysis of Trichophyton rubrum and related dermatophytes reveals candidate genes involved in infection.</title>
        <authorList>
            <person name="Martinez D.A."/>
            <person name="Oliver B.G."/>
            <person name="Graeser Y."/>
            <person name="Goldberg J.M."/>
            <person name="Li W."/>
            <person name="Martinez-Rossi N.M."/>
            <person name="Monod M."/>
            <person name="Shelest E."/>
            <person name="Barton R.C."/>
            <person name="Birch E."/>
            <person name="Brakhage A.A."/>
            <person name="Chen Z."/>
            <person name="Gurr S.J."/>
            <person name="Heiman D."/>
            <person name="Heitman J."/>
            <person name="Kosti I."/>
            <person name="Rossi A."/>
            <person name="Saif S."/>
            <person name="Samalova M."/>
            <person name="Saunders C.W."/>
            <person name="Shea T."/>
            <person name="Summerbell R.C."/>
            <person name="Xu J."/>
            <person name="Young S."/>
            <person name="Zeng Q."/>
            <person name="Birren B.W."/>
            <person name="Cuomo C.A."/>
            <person name="White T.C."/>
        </authorList>
    </citation>
    <scope>NUCLEOTIDE SEQUENCE [LARGE SCALE GENOMIC DNA]</scope>
    <source>
        <strain evidence="11">ATCC MYA-4606 / CBS 127.97</strain>
    </source>
</reference>
<dbReference type="HOGENOM" id="CLU_037549_0_0_1"/>
<feature type="compositionally biased region" description="Polar residues" evidence="8">
    <location>
        <begin position="142"/>
        <end position="151"/>
    </location>
</feature>
<protein>
    <recommendedName>
        <fullName evidence="9">Copper-fist domain-containing protein</fullName>
    </recommendedName>
</protein>
<dbReference type="EMBL" id="DS995804">
    <property type="protein sequence ID" value="EGE09413.1"/>
    <property type="molecule type" value="Genomic_DNA"/>
</dbReference>
<dbReference type="PROSITE" id="PS50073">
    <property type="entry name" value="COPPER_FIST_2"/>
    <property type="match status" value="1"/>
</dbReference>
<dbReference type="SMART" id="SM01090">
    <property type="entry name" value="Copper-fist"/>
    <property type="match status" value="1"/>
</dbReference>
<dbReference type="PANTHER" id="PTHR28088:SF9">
    <property type="entry name" value="TRANSCRIPTION FACTOR GRISEA, PUTATIVE (AFU_ORTHOLOGUE AFUA_1G13190)-RELATED"/>
    <property type="match status" value="1"/>
</dbReference>
<dbReference type="SMART" id="SM00412">
    <property type="entry name" value="Cu_FIST"/>
    <property type="match status" value="1"/>
</dbReference>
<feature type="region of interest" description="Disordered" evidence="8">
    <location>
        <begin position="82"/>
        <end position="157"/>
    </location>
</feature>
<evidence type="ECO:0000313" key="10">
    <source>
        <dbReference type="EMBL" id="EGE09413.1"/>
    </source>
</evidence>
<keyword evidence="2" id="KW-0479">Metal-binding</keyword>
<dbReference type="GO" id="GO:0005634">
    <property type="term" value="C:nucleus"/>
    <property type="evidence" value="ECO:0007669"/>
    <property type="project" value="UniProtKB-SubCell"/>
</dbReference>
<dbReference type="SUPFAM" id="SSF57879">
    <property type="entry name" value="Zinc domain conserved in yeast copper-regulated transcription factors"/>
    <property type="match status" value="1"/>
</dbReference>
<evidence type="ECO:0000256" key="7">
    <source>
        <dbReference type="ARBA" id="ARBA00023242"/>
    </source>
</evidence>
<dbReference type="Proteomes" id="UP000009169">
    <property type="component" value="Unassembled WGS sequence"/>
</dbReference>
<accession>F2Q5J5</accession>
<gene>
    <name evidence="10" type="ORF">TEQG_08314</name>
</gene>
<feature type="compositionally biased region" description="Polar residues" evidence="8">
    <location>
        <begin position="193"/>
        <end position="211"/>
    </location>
</feature>
<dbReference type="Gene3D" id="3.90.430.10">
    <property type="entry name" value="Copper fist DNA-binding domain"/>
    <property type="match status" value="1"/>
</dbReference>
<evidence type="ECO:0000256" key="8">
    <source>
        <dbReference type="SAM" id="MobiDB-lite"/>
    </source>
</evidence>
<keyword evidence="7" id="KW-0539">Nucleus</keyword>
<evidence type="ECO:0000256" key="3">
    <source>
        <dbReference type="ARBA" id="ARBA00022833"/>
    </source>
</evidence>
<dbReference type="eggNOG" id="ENOG502SQDA">
    <property type="taxonomic scope" value="Eukaryota"/>
</dbReference>
<evidence type="ECO:0000259" key="9">
    <source>
        <dbReference type="PROSITE" id="PS50073"/>
    </source>
</evidence>
<dbReference type="GO" id="GO:0045944">
    <property type="term" value="P:positive regulation of transcription by RNA polymerase II"/>
    <property type="evidence" value="ECO:0007669"/>
    <property type="project" value="TreeGrafter"/>
</dbReference>
<dbReference type="InterPro" id="IPR001083">
    <property type="entry name" value="Cu_fist_DNA-bd_dom"/>
</dbReference>
<keyword evidence="4" id="KW-0186">Copper</keyword>
<dbReference type="GO" id="GO:0006879">
    <property type="term" value="P:intracellular iron ion homeostasis"/>
    <property type="evidence" value="ECO:0007669"/>
    <property type="project" value="TreeGrafter"/>
</dbReference>
<dbReference type="AlphaFoldDB" id="F2Q5J5"/>
<keyword evidence="6" id="KW-0804">Transcription</keyword>
<dbReference type="FunFam" id="3.90.430.10:FF:000001">
    <property type="entry name" value="Copper fist DNA-binding protein"/>
    <property type="match status" value="1"/>
</dbReference>
<evidence type="ECO:0000256" key="5">
    <source>
        <dbReference type="ARBA" id="ARBA00023015"/>
    </source>
</evidence>
<feature type="compositionally biased region" description="Low complexity" evidence="8">
    <location>
        <begin position="86"/>
        <end position="101"/>
    </location>
</feature>
<name>F2Q5J5_TRIEC</name>
<dbReference type="VEuPathDB" id="FungiDB:TEQG_08314"/>
<dbReference type="GO" id="GO:0005507">
    <property type="term" value="F:copper ion binding"/>
    <property type="evidence" value="ECO:0007669"/>
    <property type="project" value="InterPro"/>
</dbReference>
<keyword evidence="5" id="KW-0805">Transcription regulation</keyword>